<comment type="subunit">
    <text evidence="7">The basal body constitutes a major portion of the flagellar organelle and consists of four rings (L,P,S, and M) mounted on a central rod.</text>
</comment>
<comment type="similarity">
    <text evidence="2 7">Belongs to the FlgH family.</text>
</comment>
<dbReference type="PRINTS" id="PR01008">
    <property type="entry name" value="FLGLRINGFLGH"/>
</dbReference>
<dbReference type="EMBL" id="BMFC01000023">
    <property type="protein sequence ID" value="GGC22699.1"/>
    <property type="molecule type" value="Genomic_DNA"/>
</dbReference>
<keyword evidence="5 7" id="KW-0975">Bacterial flagellum</keyword>
<dbReference type="RefSeq" id="WP_188484265.1">
    <property type="nucleotide sequence ID" value="NZ_BMFC01000023.1"/>
</dbReference>
<sequence>MYKIAYALALLGVLAGCSSQIEEAESDLYAPAFPVGEVAQDRLMPTGGIYSTSSKGLFASDRRAAQVGDILTVDFSERFAASKSQASGSSKSDSFEVDIPDVVSFGFDDTRLTGGTSRSFSGNGNASQSNSLTGRVSVSVTRILPGGNLEIVGQKKLTLNNGQEYIRLRGLVRPEDISADNVVRSDRIAHAEIKYVGAGDIADSSKKGWLSRALDTVAPF</sequence>
<proteinExistence type="inferred from homology"/>
<reference evidence="9" key="1">
    <citation type="journal article" date="2019" name="Int. J. Syst. Evol. Microbiol.">
        <title>The Global Catalogue of Microorganisms (GCM) 10K type strain sequencing project: providing services to taxonomists for standard genome sequencing and annotation.</title>
        <authorList>
            <consortium name="The Broad Institute Genomics Platform"/>
            <consortium name="The Broad Institute Genome Sequencing Center for Infectious Disease"/>
            <person name="Wu L."/>
            <person name="Ma J."/>
        </authorList>
    </citation>
    <scope>NUCLEOTIDE SEQUENCE [LARGE SCALE GENOMIC DNA]</scope>
    <source>
        <strain evidence="9">CGMCC 1.12478</strain>
    </source>
</reference>
<evidence type="ECO:0000256" key="1">
    <source>
        <dbReference type="ARBA" id="ARBA00002591"/>
    </source>
</evidence>
<comment type="function">
    <text evidence="1 7">Assembles around the rod to form the L-ring and probably protects the motor/basal body from shearing forces during rotation.</text>
</comment>
<keyword evidence="6 7" id="KW-0998">Cell outer membrane</keyword>
<dbReference type="PROSITE" id="PS51257">
    <property type="entry name" value="PROKAR_LIPOPROTEIN"/>
    <property type="match status" value="1"/>
</dbReference>
<evidence type="ECO:0000256" key="5">
    <source>
        <dbReference type="ARBA" id="ARBA00023143"/>
    </source>
</evidence>
<name>A0ABQ1LCC2_9RHOB</name>
<comment type="caution">
    <text evidence="8">The sequence shown here is derived from an EMBL/GenBank/DDBJ whole genome shotgun (WGS) entry which is preliminary data.</text>
</comment>
<evidence type="ECO:0000313" key="8">
    <source>
        <dbReference type="EMBL" id="GGC22699.1"/>
    </source>
</evidence>
<gene>
    <name evidence="7 8" type="primary">flgH</name>
    <name evidence="8" type="ORF">GCM10011363_44060</name>
</gene>
<keyword evidence="7" id="KW-0449">Lipoprotein</keyword>
<keyword evidence="8" id="KW-0969">Cilium</keyword>
<evidence type="ECO:0000256" key="3">
    <source>
        <dbReference type="ARBA" id="ARBA00022729"/>
    </source>
</evidence>
<protein>
    <recommendedName>
        <fullName evidence="7">Flagellar L-ring protein</fullName>
    </recommendedName>
    <alternativeName>
        <fullName evidence="7">Basal body L-ring protein</fullName>
    </alternativeName>
</protein>
<keyword evidence="8" id="KW-0966">Cell projection</keyword>
<dbReference type="Proteomes" id="UP000645462">
    <property type="component" value="Unassembled WGS sequence"/>
</dbReference>
<keyword evidence="4 7" id="KW-0472">Membrane</keyword>
<evidence type="ECO:0000256" key="6">
    <source>
        <dbReference type="ARBA" id="ARBA00023237"/>
    </source>
</evidence>
<dbReference type="HAMAP" id="MF_00415">
    <property type="entry name" value="FlgH"/>
    <property type="match status" value="1"/>
</dbReference>
<keyword evidence="3 7" id="KW-0732">Signal</keyword>
<dbReference type="PANTHER" id="PTHR34933">
    <property type="entry name" value="FLAGELLAR L-RING PROTEIN"/>
    <property type="match status" value="1"/>
</dbReference>
<comment type="subcellular location">
    <subcellularLocation>
        <location evidence="7">Cell outer membrane</location>
        <topology evidence="7">Lipid-anchor</topology>
    </subcellularLocation>
    <subcellularLocation>
        <location evidence="7">Bacterial flagellum basal body</location>
    </subcellularLocation>
</comment>
<keyword evidence="8" id="KW-0282">Flagellum</keyword>
<accession>A0ABQ1LCC2</accession>
<organism evidence="8 9">
    <name type="scientific">Marivita lacus</name>
    <dbReference type="NCBI Taxonomy" id="1323742"/>
    <lineage>
        <taxon>Bacteria</taxon>
        <taxon>Pseudomonadati</taxon>
        <taxon>Pseudomonadota</taxon>
        <taxon>Alphaproteobacteria</taxon>
        <taxon>Rhodobacterales</taxon>
        <taxon>Roseobacteraceae</taxon>
        <taxon>Marivita</taxon>
    </lineage>
</organism>
<dbReference type="PANTHER" id="PTHR34933:SF1">
    <property type="entry name" value="FLAGELLAR L-RING PROTEIN"/>
    <property type="match status" value="1"/>
</dbReference>
<dbReference type="InterPro" id="IPR000527">
    <property type="entry name" value="Flag_Lring"/>
</dbReference>
<evidence type="ECO:0000313" key="9">
    <source>
        <dbReference type="Proteomes" id="UP000645462"/>
    </source>
</evidence>
<evidence type="ECO:0000256" key="2">
    <source>
        <dbReference type="ARBA" id="ARBA00006929"/>
    </source>
</evidence>
<keyword evidence="9" id="KW-1185">Reference proteome</keyword>
<dbReference type="Pfam" id="PF02107">
    <property type="entry name" value="FlgH"/>
    <property type="match status" value="1"/>
</dbReference>
<evidence type="ECO:0000256" key="7">
    <source>
        <dbReference type="HAMAP-Rule" id="MF_00415"/>
    </source>
</evidence>
<evidence type="ECO:0000256" key="4">
    <source>
        <dbReference type="ARBA" id="ARBA00023136"/>
    </source>
</evidence>